<dbReference type="InterPro" id="IPR014721">
    <property type="entry name" value="Ribsml_uS5_D2-typ_fold_subgr"/>
</dbReference>
<proteinExistence type="inferred from homology"/>
<dbReference type="InterPro" id="IPR002099">
    <property type="entry name" value="MutL/Mlh/PMS"/>
</dbReference>
<accession>A0ABZ1C064</accession>
<dbReference type="Gene3D" id="3.30.230.10">
    <property type="match status" value="1"/>
</dbReference>
<dbReference type="InterPro" id="IPR037198">
    <property type="entry name" value="MutL_C_sf"/>
</dbReference>
<dbReference type="Gene3D" id="3.30.1540.20">
    <property type="entry name" value="MutL, C-terminal domain, dimerisation subdomain"/>
    <property type="match status" value="1"/>
</dbReference>
<dbReference type="SUPFAM" id="SSF55874">
    <property type="entry name" value="ATPase domain of HSP90 chaperone/DNA topoisomerase II/histidine kinase"/>
    <property type="match status" value="1"/>
</dbReference>
<keyword evidence="3 4" id="KW-0234">DNA repair</keyword>
<dbReference type="CDD" id="cd16926">
    <property type="entry name" value="HATPase_MutL-MLH-PMS-like"/>
    <property type="match status" value="1"/>
</dbReference>
<dbReference type="HAMAP" id="MF_00149">
    <property type="entry name" value="DNA_mis_repair"/>
    <property type="match status" value="1"/>
</dbReference>
<evidence type="ECO:0000256" key="3">
    <source>
        <dbReference type="ARBA" id="ARBA00023204"/>
    </source>
</evidence>
<dbReference type="GO" id="GO:0004519">
    <property type="term" value="F:endonuclease activity"/>
    <property type="evidence" value="ECO:0007669"/>
    <property type="project" value="UniProtKB-KW"/>
</dbReference>
<reference evidence="8 9" key="1">
    <citation type="journal article" date="2024" name="Front. Microbiol.">
        <title>Novel thermophilic genera Geochorda gen. nov. and Carboxydochorda gen. nov. from the deep terrestrial subsurface reveal the ecophysiological diversity in the class Limnochordia.</title>
        <authorList>
            <person name="Karnachuk O.V."/>
            <person name="Lukina A.P."/>
            <person name="Avakyan M.R."/>
            <person name="Kadnikov V.V."/>
            <person name="Begmatov S."/>
            <person name="Beletsky A.V."/>
            <person name="Vlasova K.G."/>
            <person name="Novikov A.A."/>
            <person name="Shcherbakova V.A."/>
            <person name="Mardanov A.V."/>
            <person name="Ravin N.V."/>
        </authorList>
    </citation>
    <scope>NUCLEOTIDE SEQUENCE [LARGE SCALE GENOMIC DNA]</scope>
    <source>
        <strain evidence="8 9">L945</strain>
    </source>
</reference>
<keyword evidence="8" id="KW-0255">Endonuclease</keyword>
<dbReference type="RefSeq" id="WP_324717778.1">
    <property type="nucleotide sequence ID" value="NZ_CP141615.1"/>
</dbReference>
<evidence type="ECO:0000313" key="9">
    <source>
        <dbReference type="Proteomes" id="UP001332192"/>
    </source>
</evidence>
<name>A0ABZ1C064_9FIRM</name>
<comment type="similarity">
    <text evidence="1 4">Belongs to the DNA mismatch repair MutL/HexB family.</text>
</comment>
<feature type="compositionally biased region" description="Low complexity" evidence="5">
    <location>
        <begin position="370"/>
        <end position="380"/>
    </location>
</feature>
<gene>
    <name evidence="4 8" type="primary">mutL</name>
    <name evidence="8" type="ORF">U7230_05745</name>
</gene>
<dbReference type="InterPro" id="IPR038973">
    <property type="entry name" value="MutL/Mlh/Pms-like"/>
</dbReference>
<sequence length="604" mass="65333">MGKIVELPPELVHQIAAGEVVQRPASALKELVENSLDAGARRIAVQIGEMADELRVSDDGEGMDPEDARLCFRRHATSKVRTLADLDRIGTLGFRGEALAAISAIADVELLTKTAHAPSGYRVRVVGGALAEEGPAPAPDGTSVWARRLFFNTPARRRFLKSAGAERRACVQIATGLAIARPDVALEVRSKDAEHLATPGSGDARDVMAAVLGVELASQMLALEGERGPFRLRGLVAPSRWSRRSRDHLWIVVNGRWVEDRSIAAAVVRGFEGRLDAGRFPVAVLYLEVDPDLVDVNVHPAKWHVRLRDDRDLFALVAASVERALRSEPPPALRPAAGDEGAATPFHSWARESPAAPYGRPGEPGRAVDPRGAAAAALPAARAESRAQPIPGLPEQLPGLQVIGQLLRTYILAQGPRSLVIVDQHVAHERAIYERILRAAEGLEAPPAQRLLVPVTVQVSPLAAEALRPLVAELSRLGLEMEPFGSRHWLVRSVPAVKGMEQLAVQPEDLGLLVEEVADLAQQWPAGAEHARLLPAPWQDRLFKTMACKSAIRAGTPLSMETMRRLVEGLALVDNPYTCPHGRPVVVAIDAEELDRRFGRRTPA</sequence>
<feature type="domain" description="DNA mismatch repair protein S5" evidence="7">
    <location>
        <begin position="208"/>
        <end position="326"/>
    </location>
</feature>
<dbReference type="Proteomes" id="UP001332192">
    <property type="component" value="Chromosome"/>
</dbReference>
<evidence type="ECO:0000256" key="2">
    <source>
        <dbReference type="ARBA" id="ARBA00022763"/>
    </source>
</evidence>
<dbReference type="EMBL" id="CP141615">
    <property type="protein sequence ID" value="WRP18505.1"/>
    <property type="molecule type" value="Genomic_DNA"/>
</dbReference>
<dbReference type="SUPFAM" id="SSF54211">
    <property type="entry name" value="Ribosomal protein S5 domain 2-like"/>
    <property type="match status" value="1"/>
</dbReference>
<dbReference type="InterPro" id="IPR042120">
    <property type="entry name" value="MutL_C_dimsub"/>
</dbReference>
<dbReference type="Pfam" id="PF01119">
    <property type="entry name" value="DNA_mis_repair"/>
    <property type="match status" value="1"/>
</dbReference>
<dbReference type="Gene3D" id="3.30.565.10">
    <property type="entry name" value="Histidine kinase-like ATPase, C-terminal domain"/>
    <property type="match status" value="1"/>
</dbReference>
<dbReference type="CDD" id="cd00782">
    <property type="entry name" value="MutL_Trans"/>
    <property type="match status" value="1"/>
</dbReference>
<dbReference type="PROSITE" id="PS00058">
    <property type="entry name" value="DNA_MISMATCH_REPAIR_1"/>
    <property type="match status" value="1"/>
</dbReference>
<evidence type="ECO:0000256" key="4">
    <source>
        <dbReference type="HAMAP-Rule" id="MF_00149"/>
    </source>
</evidence>
<evidence type="ECO:0000256" key="5">
    <source>
        <dbReference type="SAM" id="MobiDB-lite"/>
    </source>
</evidence>
<dbReference type="PANTHER" id="PTHR10073:SF12">
    <property type="entry name" value="DNA MISMATCH REPAIR PROTEIN MLH1"/>
    <property type="match status" value="1"/>
</dbReference>
<dbReference type="InterPro" id="IPR014762">
    <property type="entry name" value="DNA_mismatch_repair_CS"/>
</dbReference>
<dbReference type="InterPro" id="IPR036890">
    <property type="entry name" value="HATPase_C_sf"/>
</dbReference>
<organism evidence="8 9">
    <name type="scientific">Carboxydichorda subterranea</name>
    <dbReference type="NCBI Taxonomy" id="3109565"/>
    <lineage>
        <taxon>Bacteria</taxon>
        <taxon>Bacillati</taxon>
        <taxon>Bacillota</taxon>
        <taxon>Limnochordia</taxon>
        <taxon>Limnochordales</taxon>
        <taxon>Geochordaceae</taxon>
        <taxon>Carboxydichorda</taxon>
    </lineage>
</organism>
<protein>
    <recommendedName>
        <fullName evidence="4">DNA mismatch repair protein MutL</fullName>
    </recommendedName>
</protein>
<dbReference type="Gene3D" id="3.30.1370.100">
    <property type="entry name" value="MutL, C-terminal domain, regulatory subdomain"/>
    <property type="match status" value="1"/>
</dbReference>
<comment type="function">
    <text evidence="4">This protein is involved in the repair of mismatches in DNA. It is required for dam-dependent methyl-directed DNA mismatch repair. May act as a 'molecular matchmaker', a protein that promotes the formation of a stable complex between two or more DNA-binding proteins in an ATP-dependent manner without itself being part of a final effector complex.</text>
</comment>
<dbReference type="Pfam" id="PF13589">
    <property type="entry name" value="HATPase_c_3"/>
    <property type="match status" value="1"/>
</dbReference>
<dbReference type="InterPro" id="IPR013507">
    <property type="entry name" value="DNA_mismatch_S5_2-like"/>
</dbReference>
<feature type="domain" description="MutL C-terminal dimerisation" evidence="6">
    <location>
        <begin position="402"/>
        <end position="558"/>
    </location>
</feature>
<evidence type="ECO:0000313" key="8">
    <source>
        <dbReference type="EMBL" id="WRP18505.1"/>
    </source>
</evidence>
<dbReference type="PANTHER" id="PTHR10073">
    <property type="entry name" value="DNA MISMATCH REPAIR PROTEIN MLH, PMS, MUTL"/>
    <property type="match status" value="1"/>
</dbReference>
<keyword evidence="2 4" id="KW-0227">DNA damage</keyword>
<evidence type="ECO:0000259" key="6">
    <source>
        <dbReference type="SMART" id="SM00853"/>
    </source>
</evidence>
<dbReference type="InterPro" id="IPR020667">
    <property type="entry name" value="DNA_mismatch_repair_MutL"/>
</dbReference>
<dbReference type="Pfam" id="PF08676">
    <property type="entry name" value="MutL_C"/>
    <property type="match status" value="1"/>
</dbReference>
<dbReference type="InterPro" id="IPR042121">
    <property type="entry name" value="MutL_C_regsub"/>
</dbReference>
<keyword evidence="8" id="KW-0540">Nuclease</keyword>
<dbReference type="SMART" id="SM01340">
    <property type="entry name" value="DNA_mis_repair"/>
    <property type="match status" value="1"/>
</dbReference>
<evidence type="ECO:0000256" key="1">
    <source>
        <dbReference type="ARBA" id="ARBA00006082"/>
    </source>
</evidence>
<evidence type="ECO:0000259" key="7">
    <source>
        <dbReference type="SMART" id="SM01340"/>
    </source>
</evidence>
<keyword evidence="8" id="KW-0378">Hydrolase</keyword>
<keyword evidence="9" id="KW-1185">Reference proteome</keyword>
<dbReference type="SMART" id="SM00853">
    <property type="entry name" value="MutL_C"/>
    <property type="match status" value="1"/>
</dbReference>
<dbReference type="InterPro" id="IPR020568">
    <property type="entry name" value="Ribosomal_Su5_D2-typ_SF"/>
</dbReference>
<dbReference type="InterPro" id="IPR014790">
    <property type="entry name" value="MutL_C"/>
</dbReference>
<feature type="region of interest" description="Disordered" evidence="5">
    <location>
        <begin position="328"/>
        <end position="380"/>
    </location>
</feature>
<dbReference type="NCBIfam" id="TIGR00585">
    <property type="entry name" value="mutl"/>
    <property type="match status" value="1"/>
</dbReference>
<dbReference type="SUPFAM" id="SSF118116">
    <property type="entry name" value="DNA mismatch repair protein MutL"/>
    <property type="match status" value="1"/>
</dbReference>